<dbReference type="EMBL" id="NTGA01000005">
    <property type="protein sequence ID" value="PAY24427.1"/>
    <property type="molecule type" value="Genomic_DNA"/>
</dbReference>
<reference evidence="5" key="1">
    <citation type="submission" date="2017-09" db="EMBL/GenBank/DDBJ databases">
        <authorList>
            <person name="Zhang Y."/>
            <person name="Huang X."/>
            <person name="Liu J."/>
            <person name="Lu L."/>
            <person name="Peng K."/>
        </authorList>
    </citation>
    <scope>NUCLEOTIDE SEQUENCE [LARGE SCALE GENOMIC DNA]</scope>
    <source>
        <strain evidence="5">S-XJ-1</strain>
    </source>
</reference>
<dbReference type="OrthoDB" id="9797528at2"/>
<accession>A0A2A2WTA9</accession>
<gene>
    <name evidence="4" type="ORF">CEY15_02965</name>
</gene>
<evidence type="ECO:0000256" key="1">
    <source>
        <dbReference type="ARBA" id="ARBA00006174"/>
    </source>
</evidence>
<protein>
    <submittedName>
        <fullName evidence="4">MmgE/PrpD family protein</fullName>
    </submittedName>
</protein>
<dbReference type="Proteomes" id="UP000218810">
    <property type="component" value="Unassembled WGS sequence"/>
</dbReference>
<dbReference type="InterPro" id="IPR005656">
    <property type="entry name" value="MmgE_PrpD"/>
</dbReference>
<comment type="similarity">
    <text evidence="1">Belongs to the PrpD family.</text>
</comment>
<keyword evidence="5" id="KW-1185">Reference proteome</keyword>
<dbReference type="Pfam" id="PF19305">
    <property type="entry name" value="MmgE_PrpD_C"/>
    <property type="match status" value="1"/>
</dbReference>
<evidence type="ECO:0000259" key="2">
    <source>
        <dbReference type="Pfam" id="PF03972"/>
    </source>
</evidence>
<dbReference type="PANTHER" id="PTHR16943:SF8">
    <property type="entry name" value="2-METHYLCITRATE DEHYDRATASE"/>
    <property type="match status" value="1"/>
</dbReference>
<dbReference type="InterPro" id="IPR045337">
    <property type="entry name" value="MmgE_PrpD_C"/>
</dbReference>
<dbReference type="Gene3D" id="1.10.4100.10">
    <property type="entry name" value="2-methylcitrate dehydratase PrpD"/>
    <property type="match status" value="1"/>
</dbReference>
<dbReference type="InterPro" id="IPR036148">
    <property type="entry name" value="MmgE/PrpD_sf"/>
</dbReference>
<dbReference type="SUPFAM" id="SSF103378">
    <property type="entry name" value="2-methylcitrate dehydratase PrpD"/>
    <property type="match status" value="1"/>
</dbReference>
<name>A0A2A2WTA9_9ACTN</name>
<dbReference type="InterPro" id="IPR042188">
    <property type="entry name" value="MmgE/PrpD_sf_2"/>
</dbReference>
<feature type="domain" description="MmgE/PrpD N-terminal" evidence="2">
    <location>
        <begin position="26"/>
        <end position="253"/>
    </location>
</feature>
<dbReference type="Gene3D" id="3.30.1330.120">
    <property type="entry name" value="2-methylcitrate dehydratase PrpD"/>
    <property type="match status" value="1"/>
</dbReference>
<evidence type="ECO:0000259" key="3">
    <source>
        <dbReference type="Pfam" id="PF19305"/>
    </source>
</evidence>
<comment type="caution">
    <text evidence="4">The sequence shown here is derived from an EMBL/GenBank/DDBJ whole genome shotgun (WGS) entry which is preliminary data.</text>
</comment>
<dbReference type="InterPro" id="IPR042183">
    <property type="entry name" value="MmgE/PrpD_sf_1"/>
</dbReference>
<organism evidence="4 5">
    <name type="scientific">Dietzia natronolimnaea</name>
    <dbReference type="NCBI Taxonomy" id="161920"/>
    <lineage>
        <taxon>Bacteria</taxon>
        <taxon>Bacillati</taxon>
        <taxon>Actinomycetota</taxon>
        <taxon>Actinomycetes</taxon>
        <taxon>Mycobacteriales</taxon>
        <taxon>Dietziaceae</taxon>
        <taxon>Dietzia</taxon>
    </lineage>
</organism>
<evidence type="ECO:0000313" key="5">
    <source>
        <dbReference type="Proteomes" id="UP000218810"/>
    </source>
</evidence>
<evidence type="ECO:0000313" key="4">
    <source>
        <dbReference type="EMBL" id="PAY24427.1"/>
    </source>
</evidence>
<feature type="domain" description="MmgE/PrpD C-terminal" evidence="3">
    <location>
        <begin position="281"/>
        <end position="432"/>
    </location>
</feature>
<dbReference type="PANTHER" id="PTHR16943">
    <property type="entry name" value="2-METHYLCITRATE DEHYDRATASE-RELATED"/>
    <property type="match status" value="1"/>
</dbReference>
<dbReference type="Pfam" id="PF03972">
    <property type="entry name" value="MmgE_PrpD_N"/>
    <property type="match status" value="1"/>
</dbReference>
<dbReference type="GO" id="GO:0016829">
    <property type="term" value="F:lyase activity"/>
    <property type="evidence" value="ECO:0007669"/>
    <property type="project" value="InterPro"/>
</dbReference>
<sequence length="471" mass="48501">MNSTPTPVSDSEKSLSEKLVAAAAEAMTSVPDTVLASARLHLLDSLGVGILGSVSGPVRTVTSIADSSGHGPCTVLGRLDGAPAPVSALANGALIHSLEFDDTHVASVMHGSSTLTSAALAAAESSGADGDRMTAAYAVGWEVLIRMGLASPGTLQSRGFQTTSAAGPFAAALVSILIRGDTDNGADALGIAGSQPGGTFAFLAEGATVKAAQPAWAAHSGLWAAELARAGITGPSRVLDGDHGFYTLFADDPGAPARLDALLGDLGEKWHLPDAAYKLIPCCHFIHPFVEAVEQLLAEGLRPADIDSLHCHVPTGAAPVIAEPWSARQSPPSGHDARWSLPYVLAARLVDGEVRNSLFTDPIGGQRAAVAGRMTYELWDDSGFPARYPARVDARTTDGRVLTATVRDVLGGAGRPVPEEAIRAKADRNLRLAGWTADEAAGLIELLLDTPSLDLPALSARLRGADGAGHR</sequence>
<proteinExistence type="inferred from homology"/>
<dbReference type="RefSeq" id="WP_095717235.1">
    <property type="nucleotide sequence ID" value="NZ_NTGA01000005.1"/>
</dbReference>
<dbReference type="InterPro" id="IPR045336">
    <property type="entry name" value="MmgE_PrpD_N"/>
</dbReference>
<dbReference type="AlphaFoldDB" id="A0A2A2WTA9"/>